<evidence type="ECO:0000313" key="2">
    <source>
        <dbReference type="EMBL" id="KAJ7748653.1"/>
    </source>
</evidence>
<sequence>MTEPKNAQWKSQKDSEEEFQGDPEDHRGRERVRLLQKSLRDKVFECKDAGAFWRVLRGWTDPRPKPIQVSLEVLTEEFQKRMNEPEECPASFNMEQLRISAELFKGMPRINEDVSPKKSFSRKLTLADIEWGKQHIMKHLSTASGIDDFSYGDIMEIPNEKLRALLQEIIDKKIFPSKWLAALSYRLVVLECCLLKFLTLLIDRRVKEYAVEAKLIPETQNGFMATYRTNNNPFLLRVMSDRAAAEGKVMYVAVVDLKNAFPAVNRNVLFLTLNSMGVAGDMID</sequence>
<proteinExistence type="predicted"/>
<feature type="non-terminal residue" evidence="2">
    <location>
        <position position="284"/>
    </location>
</feature>
<dbReference type="Proteomes" id="UP001215598">
    <property type="component" value="Unassembled WGS sequence"/>
</dbReference>
<dbReference type="AlphaFoldDB" id="A0AAD7ITR0"/>
<dbReference type="EMBL" id="JARKIB010000072">
    <property type="protein sequence ID" value="KAJ7748653.1"/>
    <property type="molecule type" value="Genomic_DNA"/>
</dbReference>
<protein>
    <recommendedName>
        <fullName evidence="4">Reverse transcriptase domain-containing protein</fullName>
    </recommendedName>
</protein>
<accession>A0AAD7ITR0</accession>
<feature type="region of interest" description="Disordered" evidence="1">
    <location>
        <begin position="1"/>
        <end position="29"/>
    </location>
</feature>
<organism evidence="2 3">
    <name type="scientific">Mycena metata</name>
    <dbReference type="NCBI Taxonomy" id="1033252"/>
    <lineage>
        <taxon>Eukaryota</taxon>
        <taxon>Fungi</taxon>
        <taxon>Dikarya</taxon>
        <taxon>Basidiomycota</taxon>
        <taxon>Agaricomycotina</taxon>
        <taxon>Agaricomycetes</taxon>
        <taxon>Agaricomycetidae</taxon>
        <taxon>Agaricales</taxon>
        <taxon>Marasmiineae</taxon>
        <taxon>Mycenaceae</taxon>
        <taxon>Mycena</taxon>
    </lineage>
</organism>
<evidence type="ECO:0000256" key="1">
    <source>
        <dbReference type="SAM" id="MobiDB-lite"/>
    </source>
</evidence>
<evidence type="ECO:0000313" key="3">
    <source>
        <dbReference type="Proteomes" id="UP001215598"/>
    </source>
</evidence>
<comment type="caution">
    <text evidence="2">The sequence shown here is derived from an EMBL/GenBank/DDBJ whole genome shotgun (WGS) entry which is preliminary data.</text>
</comment>
<reference evidence="2" key="1">
    <citation type="submission" date="2023-03" db="EMBL/GenBank/DDBJ databases">
        <title>Massive genome expansion in bonnet fungi (Mycena s.s.) driven by repeated elements and novel gene families across ecological guilds.</title>
        <authorList>
            <consortium name="Lawrence Berkeley National Laboratory"/>
            <person name="Harder C.B."/>
            <person name="Miyauchi S."/>
            <person name="Viragh M."/>
            <person name="Kuo A."/>
            <person name="Thoen E."/>
            <person name="Andreopoulos B."/>
            <person name="Lu D."/>
            <person name="Skrede I."/>
            <person name="Drula E."/>
            <person name="Henrissat B."/>
            <person name="Morin E."/>
            <person name="Kohler A."/>
            <person name="Barry K."/>
            <person name="LaButti K."/>
            <person name="Morin E."/>
            <person name="Salamov A."/>
            <person name="Lipzen A."/>
            <person name="Mereny Z."/>
            <person name="Hegedus B."/>
            <person name="Baldrian P."/>
            <person name="Stursova M."/>
            <person name="Weitz H."/>
            <person name="Taylor A."/>
            <person name="Grigoriev I.V."/>
            <person name="Nagy L.G."/>
            <person name="Martin F."/>
            <person name="Kauserud H."/>
        </authorList>
    </citation>
    <scope>NUCLEOTIDE SEQUENCE</scope>
    <source>
        <strain evidence="2">CBHHK182m</strain>
    </source>
</reference>
<evidence type="ECO:0008006" key="4">
    <source>
        <dbReference type="Google" id="ProtNLM"/>
    </source>
</evidence>
<gene>
    <name evidence="2" type="ORF">B0H16DRAFT_1319790</name>
</gene>
<keyword evidence="3" id="KW-1185">Reference proteome</keyword>
<name>A0AAD7ITR0_9AGAR</name>